<evidence type="ECO:0000313" key="3">
    <source>
        <dbReference type="Proteomes" id="UP001576774"/>
    </source>
</evidence>
<dbReference type="InterPro" id="IPR036188">
    <property type="entry name" value="FAD/NAD-bd_sf"/>
</dbReference>
<dbReference type="InterPro" id="IPR023753">
    <property type="entry name" value="FAD/NAD-binding_dom"/>
</dbReference>
<dbReference type="SUPFAM" id="SSF51905">
    <property type="entry name" value="FAD/NAD(P)-binding domain"/>
    <property type="match status" value="2"/>
</dbReference>
<dbReference type="Gene3D" id="3.50.50.60">
    <property type="entry name" value="FAD/NAD(P)-binding domain"/>
    <property type="match status" value="2"/>
</dbReference>
<dbReference type="Proteomes" id="UP001576774">
    <property type="component" value="Unassembled WGS sequence"/>
</dbReference>
<gene>
    <name evidence="2" type="ORF">ACE1CC_09220</name>
</gene>
<accession>A0ABV4X2R6</accession>
<organism evidence="2 3">
    <name type="scientific">Floridaenema aerugineum BLCC-F46</name>
    <dbReference type="NCBI Taxonomy" id="3153654"/>
    <lineage>
        <taxon>Bacteria</taxon>
        <taxon>Bacillati</taxon>
        <taxon>Cyanobacteriota</taxon>
        <taxon>Cyanophyceae</taxon>
        <taxon>Oscillatoriophycideae</taxon>
        <taxon>Aerosakkonematales</taxon>
        <taxon>Aerosakkonemataceae</taxon>
        <taxon>Floridanema</taxon>
        <taxon>Floridanema aerugineum</taxon>
    </lineage>
</organism>
<keyword evidence="3" id="KW-1185">Reference proteome</keyword>
<dbReference type="PANTHER" id="PTHR10632">
    <property type="entry name" value="SULFIDE:QUINONE OXIDOREDUCTASE"/>
    <property type="match status" value="1"/>
</dbReference>
<comment type="caution">
    <text evidence="2">The sequence shown here is derived from an EMBL/GenBank/DDBJ whole genome shotgun (WGS) entry which is preliminary data.</text>
</comment>
<dbReference type="PANTHER" id="PTHR10632:SF2">
    <property type="entry name" value="SULFIDE:QUINONE OXIDOREDUCTASE, MITOCHONDRIAL"/>
    <property type="match status" value="1"/>
</dbReference>
<sequence>MITKRLLHQIVFIGGGSAGLTTASILLKKNKSLDIAIIEPSHKQYYQPGWTMTGGGVFQIEDTVRDKKDFIPRQATWIADRVVKLDPDNNAVLTQEGILVEYDYLIVCPGIQLDWHLIKGLKEAIGKHGVTSNYAPNYAPYTWELLKNFSGGNALFTFPKTPVKCGGAPQKIMYMADDTFRSKLGVRQRTNVMFLTPSTKMFGVPEYSALLDKVIAEREIDVKFRHNLKEIKAETKEAVFDVFDANGTLMDEVTHKYQMIHVAPPQSAPDFIKQSPLAVENSPYGWVDVDKYSLQHNRYPNVFSLGDASSLPTSKTAAAARKQAVIVAENLLALMDSKPLLSKYDGYTCCPLITGYGKTIMAEFNGYTSTPLSSFPLNPIKERWIMWQMKTTLLPWIYWNRMLKGEQFEGDYIKSIQWQNNQLSCPSGGEPNLMQKLNKNVN</sequence>
<dbReference type="RefSeq" id="WP_413270168.1">
    <property type="nucleotide sequence ID" value="NZ_JBHFNQ010000066.1"/>
</dbReference>
<dbReference type="EMBL" id="JBHFNQ010000066">
    <property type="protein sequence ID" value="MFB2877058.1"/>
    <property type="molecule type" value="Genomic_DNA"/>
</dbReference>
<proteinExistence type="predicted"/>
<dbReference type="InterPro" id="IPR015904">
    <property type="entry name" value="Sulphide_quinone_reductase"/>
</dbReference>
<feature type="domain" description="FAD/NAD(P)-binding" evidence="1">
    <location>
        <begin position="9"/>
        <end position="129"/>
    </location>
</feature>
<evidence type="ECO:0000313" key="2">
    <source>
        <dbReference type="EMBL" id="MFB2877058.1"/>
    </source>
</evidence>
<protein>
    <submittedName>
        <fullName evidence="2">FAD-dependent oxidoreductase</fullName>
    </submittedName>
</protein>
<name>A0ABV4X2R6_9CYAN</name>
<dbReference type="Pfam" id="PF07992">
    <property type="entry name" value="Pyr_redox_2"/>
    <property type="match status" value="1"/>
</dbReference>
<evidence type="ECO:0000259" key="1">
    <source>
        <dbReference type="Pfam" id="PF07992"/>
    </source>
</evidence>
<reference evidence="2 3" key="1">
    <citation type="submission" date="2024-09" db="EMBL/GenBank/DDBJ databases">
        <title>Floridaenema gen nov. (Aerosakkonemataceae, Aerosakkonematales ord. nov., Cyanobacteria) from benthic tropical and subtropical fresh waters, with the description of four new species.</title>
        <authorList>
            <person name="Moretto J.A."/>
            <person name="Berthold D.E."/>
            <person name="Lefler F.W."/>
            <person name="Huang I.-S."/>
            <person name="Laughinghouse H. IV."/>
        </authorList>
    </citation>
    <scope>NUCLEOTIDE SEQUENCE [LARGE SCALE GENOMIC DNA]</scope>
    <source>
        <strain evidence="2 3">BLCC-F46</strain>
    </source>
</reference>